<dbReference type="Proteomes" id="UP001617351">
    <property type="component" value="Unassembled WGS sequence"/>
</dbReference>
<name>A0ABW8EQ14_STRT5</name>
<keyword evidence="4" id="KW-1185">Reference proteome</keyword>
<organism evidence="3 4">
    <name type="scientific">Streptomyces toxytricini</name>
    <name type="common">Actinomyces toxytricini</name>
    <dbReference type="NCBI Taxonomy" id="67369"/>
    <lineage>
        <taxon>Bacteria</taxon>
        <taxon>Bacillati</taxon>
        <taxon>Actinomycetota</taxon>
        <taxon>Actinomycetes</taxon>
        <taxon>Kitasatosporales</taxon>
        <taxon>Streptomycetaceae</taxon>
        <taxon>Streptomyces</taxon>
    </lineage>
</organism>
<dbReference type="Gene3D" id="2.30.30.40">
    <property type="entry name" value="SH3 Domains"/>
    <property type="match status" value="1"/>
</dbReference>
<evidence type="ECO:0000313" key="3">
    <source>
        <dbReference type="EMBL" id="MFJ2825359.1"/>
    </source>
</evidence>
<proteinExistence type="predicted"/>
<feature type="region of interest" description="Disordered" evidence="1">
    <location>
        <begin position="113"/>
        <end position="197"/>
    </location>
</feature>
<feature type="chain" id="PRO_5047424598" description="SH3b domain-containing protein" evidence="2">
    <location>
        <begin position="26"/>
        <end position="216"/>
    </location>
</feature>
<evidence type="ECO:0000256" key="1">
    <source>
        <dbReference type="SAM" id="MobiDB-lite"/>
    </source>
</evidence>
<sequence length="216" mass="23807">MQKPTRAVLALAAGSLVLGFSGAGAAVASDEPARQVVLLEPKSDKSGKEHDKHYVVGKVVARGSLKVRSKPSTHSDVVGHVKADHRVGIECKARGEKVDGNDLWYRLHLEDDDEHGKGREDEDRDESDESDDRDEDEDEQDREDQDDEDTGDEDSDEADEDADDEEADDEDADERATRPGDRTQDGKAAKAAGDHKKAWVAARYVKNLDRVEWCGN</sequence>
<feature type="signal peptide" evidence="2">
    <location>
        <begin position="1"/>
        <end position="25"/>
    </location>
</feature>
<evidence type="ECO:0000313" key="4">
    <source>
        <dbReference type="Proteomes" id="UP001617351"/>
    </source>
</evidence>
<evidence type="ECO:0008006" key="5">
    <source>
        <dbReference type="Google" id="ProtNLM"/>
    </source>
</evidence>
<feature type="compositionally biased region" description="Acidic residues" evidence="1">
    <location>
        <begin position="122"/>
        <end position="173"/>
    </location>
</feature>
<dbReference type="EMBL" id="JBIUYY010000017">
    <property type="protein sequence ID" value="MFJ2825359.1"/>
    <property type="molecule type" value="Genomic_DNA"/>
</dbReference>
<comment type="caution">
    <text evidence="3">The sequence shown here is derived from an EMBL/GenBank/DDBJ whole genome shotgun (WGS) entry which is preliminary data.</text>
</comment>
<evidence type="ECO:0000256" key="2">
    <source>
        <dbReference type="SAM" id="SignalP"/>
    </source>
</evidence>
<feature type="compositionally biased region" description="Basic and acidic residues" evidence="1">
    <location>
        <begin position="174"/>
        <end position="197"/>
    </location>
</feature>
<protein>
    <recommendedName>
        <fullName evidence="5">SH3b domain-containing protein</fullName>
    </recommendedName>
</protein>
<gene>
    <name evidence="3" type="ORF">ACIO7M_30215</name>
</gene>
<dbReference type="RefSeq" id="WP_365513145.1">
    <property type="nucleotide sequence ID" value="NZ_JBFANW010000407.1"/>
</dbReference>
<keyword evidence="2" id="KW-0732">Signal</keyword>
<accession>A0ABW8EQ14</accession>
<reference evidence="3 4" key="1">
    <citation type="submission" date="2024-10" db="EMBL/GenBank/DDBJ databases">
        <title>The Natural Products Discovery Center: Release of the First 8490 Sequenced Strains for Exploring Actinobacteria Biosynthetic Diversity.</title>
        <authorList>
            <person name="Kalkreuter E."/>
            <person name="Kautsar S.A."/>
            <person name="Yang D."/>
            <person name="Bader C.D."/>
            <person name="Teijaro C.N."/>
            <person name="Fluegel L."/>
            <person name="Davis C.M."/>
            <person name="Simpson J.R."/>
            <person name="Lauterbach L."/>
            <person name="Steele A.D."/>
            <person name="Gui C."/>
            <person name="Meng S."/>
            <person name="Li G."/>
            <person name="Viehrig K."/>
            <person name="Ye F."/>
            <person name="Su P."/>
            <person name="Kiefer A.F."/>
            <person name="Nichols A."/>
            <person name="Cepeda A.J."/>
            <person name="Yan W."/>
            <person name="Fan B."/>
            <person name="Jiang Y."/>
            <person name="Adhikari A."/>
            <person name="Zheng C.-J."/>
            <person name="Schuster L."/>
            <person name="Cowan T.M."/>
            <person name="Smanski M.J."/>
            <person name="Chevrette M.G."/>
            <person name="De Carvalho L.P.S."/>
            <person name="Shen B."/>
        </authorList>
    </citation>
    <scope>NUCLEOTIDE SEQUENCE [LARGE SCALE GENOMIC DNA]</scope>
    <source>
        <strain evidence="3 4">NPDC087220</strain>
    </source>
</reference>